<feature type="non-terminal residue" evidence="1">
    <location>
        <position position="161"/>
    </location>
</feature>
<sequence>LTIAEEDEIYWERWQPESGFIVPITWKRKQINLIDDKKVAVKLSAFSPFFKRLLIGFPEKIFAMLLPSFIAKKGKAVESLKNSERLVSATENIGNFTTIDGKVSSIQYTIYEKRMLQRPSVPETLRDLAYRHENEVEEEINEKEPSTLIPFIAPLGESGSS</sequence>
<proteinExistence type="predicted"/>
<protein>
    <submittedName>
        <fullName evidence="1">Uncharacterized protein</fullName>
    </submittedName>
</protein>
<gene>
    <name evidence="1" type="ORF">WBA_LOCUS10115</name>
</gene>
<dbReference type="OrthoDB" id="283575at2759"/>
<feature type="non-terminal residue" evidence="1">
    <location>
        <position position="1"/>
    </location>
</feature>
<keyword evidence="2" id="KW-1185">Reference proteome</keyword>
<evidence type="ECO:0000313" key="2">
    <source>
        <dbReference type="Proteomes" id="UP000270924"/>
    </source>
</evidence>
<organism evidence="1 2">
    <name type="scientific">Wuchereria bancrofti</name>
    <dbReference type="NCBI Taxonomy" id="6293"/>
    <lineage>
        <taxon>Eukaryota</taxon>
        <taxon>Metazoa</taxon>
        <taxon>Ecdysozoa</taxon>
        <taxon>Nematoda</taxon>
        <taxon>Chromadorea</taxon>
        <taxon>Rhabditida</taxon>
        <taxon>Spirurina</taxon>
        <taxon>Spiruromorpha</taxon>
        <taxon>Filarioidea</taxon>
        <taxon>Onchocercidae</taxon>
        <taxon>Wuchereria</taxon>
    </lineage>
</organism>
<reference evidence="1 2" key="1">
    <citation type="submission" date="2018-11" db="EMBL/GenBank/DDBJ databases">
        <authorList>
            <consortium name="Pathogen Informatics"/>
        </authorList>
    </citation>
    <scope>NUCLEOTIDE SEQUENCE [LARGE SCALE GENOMIC DNA]</scope>
</reference>
<dbReference type="Proteomes" id="UP000270924">
    <property type="component" value="Unassembled WGS sequence"/>
</dbReference>
<evidence type="ECO:0000313" key="1">
    <source>
        <dbReference type="EMBL" id="VDM18463.1"/>
    </source>
</evidence>
<dbReference type="EMBL" id="UYWW01011166">
    <property type="protein sequence ID" value="VDM18463.1"/>
    <property type="molecule type" value="Genomic_DNA"/>
</dbReference>
<accession>A0A3P7EAW7</accession>
<dbReference type="AlphaFoldDB" id="A0A3P7EAW7"/>
<dbReference type="InParanoid" id="A0A3P7EAW7"/>
<name>A0A3P7EAW7_WUCBA</name>